<sequence length="102" mass="11036">AESWLQRAHQRRAREAAAADAGRVARRVEEVSVGTSAAEEAGVADAVRPGGQLPWLTAAAGRRRKRRRELDAGDLPSALPEVDEERLALAWHQGSESFGALR</sequence>
<evidence type="ECO:0000313" key="2">
    <source>
        <dbReference type="Proteomes" id="UP000626109"/>
    </source>
</evidence>
<dbReference type="EMBL" id="CAJNNW010008120">
    <property type="protein sequence ID" value="CAE8649758.1"/>
    <property type="molecule type" value="Genomic_DNA"/>
</dbReference>
<gene>
    <name evidence="1" type="ORF">PGLA2088_LOCUS7706</name>
</gene>
<accession>A0A813IEX3</accession>
<organism evidence="1 2">
    <name type="scientific">Polarella glacialis</name>
    <name type="common">Dinoflagellate</name>
    <dbReference type="NCBI Taxonomy" id="89957"/>
    <lineage>
        <taxon>Eukaryota</taxon>
        <taxon>Sar</taxon>
        <taxon>Alveolata</taxon>
        <taxon>Dinophyceae</taxon>
        <taxon>Suessiales</taxon>
        <taxon>Suessiaceae</taxon>
        <taxon>Polarella</taxon>
    </lineage>
</organism>
<feature type="non-terminal residue" evidence="1">
    <location>
        <position position="102"/>
    </location>
</feature>
<dbReference type="AlphaFoldDB" id="A0A813IEX3"/>
<proteinExistence type="predicted"/>
<feature type="non-terminal residue" evidence="1">
    <location>
        <position position="1"/>
    </location>
</feature>
<dbReference type="Proteomes" id="UP000626109">
    <property type="component" value="Unassembled WGS sequence"/>
</dbReference>
<name>A0A813IEX3_POLGL</name>
<reference evidence="1" key="1">
    <citation type="submission" date="2021-02" db="EMBL/GenBank/DDBJ databases">
        <authorList>
            <person name="Dougan E. K."/>
            <person name="Rhodes N."/>
            <person name="Thang M."/>
            <person name="Chan C."/>
        </authorList>
    </citation>
    <scope>NUCLEOTIDE SEQUENCE</scope>
</reference>
<comment type="caution">
    <text evidence="1">The sequence shown here is derived from an EMBL/GenBank/DDBJ whole genome shotgun (WGS) entry which is preliminary data.</text>
</comment>
<protein>
    <submittedName>
        <fullName evidence="1">Uncharacterized protein</fullName>
    </submittedName>
</protein>
<evidence type="ECO:0000313" key="1">
    <source>
        <dbReference type="EMBL" id="CAE8649758.1"/>
    </source>
</evidence>